<dbReference type="EMBL" id="JAMKFB020000017">
    <property type="protein sequence ID" value="KAL0170210.1"/>
    <property type="molecule type" value="Genomic_DNA"/>
</dbReference>
<evidence type="ECO:0000313" key="2">
    <source>
        <dbReference type="Proteomes" id="UP001529510"/>
    </source>
</evidence>
<feature type="non-terminal residue" evidence="1">
    <location>
        <position position="1"/>
    </location>
</feature>
<gene>
    <name evidence="1" type="ORF">M9458_034806</name>
</gene>
<dbReference type="Proteomes" id="UP001529510">
    <property type="component" value="Unassembled WGS sequence"/>
</dbReference>
<proteinExistence type="predicted"/>
<keyword evidence="2" id="KW-1185">Reference proteome</keyword>
<protein>
    <submittedName>
        <fullName evidence="1">Uncharacterized protein</fullName>
    </submittedName>
</protein>
<organism evidence="1 2">
    <name type="scientific">Cirrhinus mrigala</name>
    <name type="common">Mrigala</name>
    <dbReference type="NCBI Taxonomy" id="683832"/>
    <lineage>
        <taxon>Eukaryota</taxon>
        <taxon>Metazoa</taxon>
        <taxon>Chordata</taxon>
        <taxon>Craniata</taxon>
        <taxon>Vertebrata</taxon>
        <taxon>Euteleostomi</taxon>
        <taxon>Actinopterygii</taxon>
        <taxon>Neopterygii</taxon>
        <taxon>Teleostei</taxon>
        <taxon>Ostariophysi</taxon>
        <taxon>Cypriniformes</taxon>
        <taxon>Cyprinidae</taxon>
        <taxon>Labeoninae</taxon>
        <taxon>Labeonini</taxon>
        <taxon>Cirrhinus</taxon>
    </lineage>
</organism>
<reference evidence="1 2" key="1">
    <citation type="submission" date="2024-05" db="EMBL/GenBank/DDBJ databases">
        <title>Genome sequencing and assembly of Indian major carp, Cirrhinus mrigala (Hamilton, 1822).</title>
        <authorList>
            <person name="Mohindra V."/>
            <person name="Chowdhury L.M."/>
            <person name="Lal K."/>
            <person name="Jena J.K."/>
        </authorList>
    </citation>
    <scope>NUCLEOTIDE SEQUENCE [LARGE SCALE GENOMIC DNA]</scope>
    <source>
        <strain evidence="1">CM1030</strain>
        <tissue evidence="1">Blood</tissue>
    </source>
</reference>
<sequence length="71" mass="7747">LAPSYRWTNNPKIWAFTSRYNSRSRIPSGPMTAICEKEGEMAESTDCCISAESHFALPISSSNTVCAQGST</sequence>
<accession>A0ABD0P8I9</accession>
<dbReference type="AlphaFoldDB" id="A0ABD0P8I9"/>
<name>A0ABD0P8I9_CIRMR</name>
<evidence type="ECO:0000313" key="1">
    <source>
        <dbReference type="EMBL" id="KAL0170210.1"/>
    </source>
</evidence>
<comment type="caution">
    <text evidence="1">The sequence shown here is derived from an EMBL/GenBank/DDBJ whole genome shotgun (WGS) entry which is preliminary data.</text>
</comment>